<dbReference type="InterPro" id="IPR019774">
    <property type="entry name" value="Aromatic-AA_hydroxylase_C"/>
</dbReference>
<name>A0A7W2TW65_9GAMM</name>
<evidence type="ECO:0000259" key="8">
    <source>
        <dbReference type="PROSITE" id="PS51410"/>
    </source>
</evidence>
<dbReference type="Proteomes" id="UP000539350">
    <property type="component" value="Unassembled WGS sequence"/>
</dbReference>
<keyword evidence="4" id="KW-0560">Oxidoreductase</keyword>
<dbReference type="PANTHER" id="PTHR11473">
    <property type="entry name" value="AROMATIC AMINO ACID HYDROXYLASE"/>
    <property type="match status" value="1"/>
</dbReference>
<evidence type="ECO:0000256" key="1">
    <source>
        <dbReference type="ARBA" id="ARBA00001954"/>
    </source>
</evidence>
<feature type="binding site" evidence="7">
    <location>
        <position position="217"/>
    </location>
    <ligand>
        <name>Fe cation</name>
        <dbReference type="ChEBI" id="CHEBI:24875"/>
    </ligand>
</feature>
<evidence type="ECO:0000256" key="2">
    <source>
        <dbReference type="ARBA" id="ARBA00009712"/>
    </source>
</evidence>
<keyword evidence="6" id="KW-0503">Monooxygenase</keyword>
<keyword evidence="5 7" id="KW-0408">Iron</keyword>
<protein>
    <submittedName>
        <fullName evidence="9">Aromatic amino acid hydroxylase</fullName>
    </submittedName>
</protein>
<dbReference type="InterPro" id="IPR036329">
    <property type="entry name" value="Aro-AA_hydroxylase_C_sf"/>
</dbReference>
<dbReference type="NCBIfam" id="NF010657">
    <property type="entry name" value="PRK14056.1"/>
    <property type="match status" value="1"/>
</dbReference>
<feature type="domain" description="Biopterin-dependent aromatic amino acid hydroxylase family profile" evidence="8">
    <location>
        <begin position="1"/>
        <end position="339"/>
    </location>
</feature>
<accession>A0A7W2TW65</accession>
<keyword evidence="3 7" id="KW-0479">Metal-binding</keyword>
<dbReference type="GO" id="GO:0009072">
    <property type="term" value="P:aromatic amino acid metabolic process"/>
    <property type="evidence" value="ECO:0007669"/>
    <property type="project" value="InterPro"/>
</dbReference>
<evidence type="ECO:0000256" key="6">
    <source>
        <dbReference type="ARBA" id="ARBA00023033"/>
    </source>
</evidence>
<evidence type="ECO:0000256" key="5">
    <source>
        <dbReference type="ARBA" id="ARBA00023004"/>
    </source>
</evidence>
<comment type="similarity">
    <text evidence="2">Belongs to the biopterin-dependent aromatic amino acid hydroxylase family.</text>
</comment>
<comment type="caution">
    <text evidence="9">The sequence shown here is derived from an EMBL/GenBank/DDBJ whole genome shotgun (WGS) entry which is preliminary data.</text>
</comment>
<keyword evidence="10" id="KW-1185">Reference proteome</keyword>
<dbReference type="InterPro" id="IPR001273">
    <property type="entry name" value="ArAA_hydroxylase"/>
</dbReference>
<evidence type="ECO:0000313" key="9">
    <source>
        <dbReference type="EMBL" id="MBA6413038.1"/>
    </source>
</evidence>
<evidence type="ECO:0000313" key="10">
    <source>
        <dbReference type="Proteomes" id="UP000539350"/>
    </source>
</evidence>
<feature type="binding site" evidence="7">
    <location>
        <position position="132"/>
    </location>
    <ligand>
        <name>Fe cation</name>
        <dbReference type="ChEBI" id="CHEBI:24875"/>
    </ligand>
</feature>
<dbReference type="GO" id="GO:0016714">
    <property type="term" value="F:oxidoreductase activity, acting on paired donors, with incorporation or reduction of molecular oxygen, reduced pteridine as one donor, and incorporation of one atom of oxygen"/>
    <property type="evidence" value="ECO:0007669"/>
    <property type="project" value="InterPro"/>
</dbReference>
<dbReference type="RefSeq" id="WP_182171573.1">
    <property type="nucleotide sequence ID" value="NZ_JACFXU010000014.1"/>
</dbReference>
<dbReference type="PANTHER" id="PTHR11473:SF24">
    <property type="entry name" value="PHENYLALANINE-4-HYDROXYLASE"/>
    <property type="match status" value="1"/>
</dbReference>
<evidence type="ECO:0000256" key="7">
    <source>
        <dbReference type="PIRSR" id="PIRSR601273-2"/>
    </source>
</evidence>
<evidence type="ECO:0000256" key="4">
    <source>
        <dbReference type="ARBA" id="ARBA00023002"/>
    </source>
</evidence>
<dbReference type="EMBL" id="JACFXU010000014">
    <property type="protein sequence ID" value="MBA6413038.1"/>
    <property type="molecule type" value="Genomic_DNA"/>
</dbReference>
<evidence type="ECO:0000256" key="3">
    <source>
        <dbReference type="ARBA" id="ARBA00022723"/>
    </source>
</evidence>
<dbReference type="SUPFAM" id="SSF56534">
    <property type="entry name" value="Aromatic aminoacid monoxygenases, catalytic and oligomerization domains"/>
    <property type="match status" value="1"/>
</dbReference>
<reference evidence="9 10" key="1">
    <citation type="submission" date="2020-07" db="EMBL/GenBank/DDBJ databases">
        <title>Halieaceae bacterium, F7430, whole genome shotgun sequencing project.</title>
        <authorList>
            <person name="Jiang S."/>
            <person name="Liu Z.W."/>
            <person name="Du Z.J."/>
        </authorList>
    </citation>
    <scope>NUCLEOTIDE SEQUENCE [LARGE SCALE GENOMIC DNA]</scope>
    <source>
        <strain evidence="9 10">F7430</strain>
    </source>
</reference>
<comment type="cofactor">
    <cofactor evidence="1 7">
        <name>Fe(2+)</name>
        <dbReference type="ChEBI" id="CHEBI:29033"/>
    </cofactor>
</comment>
<dbReference type="PROSITE" id="PS51410">
    <property type="entry name" value="BH4_AAA_HYDROXYL_2"/>
    <property type="match status" value="1"/>
</dbReference>
<dbReference type="InterPro" id="IPR036951">
    <property type="entry name" value="ArAA_hydroxylase_sf"/>
</dbReference>
<dbReference type="Gene3D" id="1.10.800.10">
    <property type="entry name" value="Aromatic amino acid hydroxylase"/>
    <property type="match status" value="1"/>
</dbReference>
<proteinExistence type="inferred from homology"/>
<dbReference type="GO" id="GO:0005506">
    <property type="term" value="F:iron ion binding"/>
    <property type="evidence" value="ECO:0007669"/>
    <property type="project" value="InterPro"/>
</dbReference>
<dbReference type="Pfam" id="PF00351">
    <property type="entry name" value="Biopterin_H"/>
    <property type="match status" value="2"/>
</dbReference>
<organism evidence="9 10">
    <name type="scientific">Sediminihaliea albiluteola</name>
    <dbReference type="NCBI Taxonomy" id="2758564"/>
    <lineage>
        <taxon>Bacteria</taxon>
        <taxon>Pseudomonadati</taxon>
        <taxon>Pseudomonadota</taxon>
        <taxon>Gammaproteobacteria</taxon>
        <taxon>Cellvibrionales</taxon>
        <taxon>Halieaceae</taxon>
        <taxon>Sediminihaliea</taxon>
    </lineage>
</organism>
<sequence>MRASTPLPELPSHLRPFVVTQDYHRYSAEDHEVWCCAMKQLTESLKDTAHPMYLEGLKRTGIALDHIPSIDEMNVCLQEFGWSAVAVDGFIPPSIFMEFQALKILPIAQSMRSKAQIHYTPAPDILHESAGHAPFIVDIDYAEFLQRFGEVGMKAIANSHDMALYEAVRRLSILKESSHSSAADIDAAVAGLQQLGDAEILPSEAALLSRLHWWTVEYGLVGDVEDYKIFGAGLLSSIAESQRCLDNEAVKKIPLTVNAVLTPYDISNQQPQLFVTHSCKHLSQVLEEFAAAMCYRKGGAESLATAIEAQTICSAVYDTGLQVSGQFCEVLCDAVDKAIYLRTTGPTQLAYQDQQLTGHGGDYHSGGFGSPIGLLQGFSRCLSEYSMDELKAQGLEVGKGCTLQYLSGITVTGRLENVYRQAHRNLLLSFSECRVTDLSGRVLFSPEWGIYDMAVGAEIVSVFGGVADREAMPLYQPAAVAE</sequence>
<gene>
    <name evidence="9" type="ORF">H2508_07940</name>
</gene>
<feature type="binding site" evidence="7">
    <location>
        <position position="127"/>
    </location>
    <ligand>
        <name>Fe cation</name>
        <dbReference type="ChEBI" id="CHEBI:24875"/>
    </ligand>
</feature>
<dbReference type="AlphaFoldDB" id="A0A7W2TW65"/>